<keyword evidence="1" id="KW-0472">Membrane</keyword>
<evidence type="ECO:0000256" key="1">
    <source>
        <dbReference type="SAM" id="Phobius"/>
    </source>
</evidence>
<reference evidence="2 3" key="1">
    <citation type="submission" date="2022-03" db="EMBL/GenBank/DDBJ databases">
        <title>Chryseobacterium sp. isolated from the Andong Sikhe.</title>
        <authorList>
            <person name="Won M."/>
            <person name="Kim S.-J."/>
            <person name="Kwon S.-W."/>
        </authorList>
    </citation>
    <scope>NUCLEOTIDE SEQUENCE [LARGE SCALE GENOMIC DNA]</scope>
    <source>
        <strain evidence="2 3">ADR-1</strain>
    </source>
</reference>
<gene>
    <name evidence="2" type="ORF">MTP08_08100</name>
</gene>
<evidence type="ECO:0000313" key="3">
    <source>
        <dbReference type="Proteomes" id="UP000831068"/>
    </source>
</evidence>
<name>A0ABY4BD31_9FLAO</name>
<dbReference type="EMBL" id="CP094529">
    <property type="protein sequence ID" value="UOE37032.1"/>
    <property type="molecule type" value="Genomic_DNA"/>
</dbReference>
<dbReference type="RefSeq" id="WP_243575544.1">
    <property type="nucleotide sequence ID" value="NZ_CP094529.1"/>
</dbReference>
<sequence>MSENKIFVTFVLLSGLFYIILLIVKSKSSEKILQKLKTDDSKILKSLGGSICKSGYFLDFKWHPDFFDIIMNSKGIYIIPQMNLNMFQAFVFTNTNEKSNNFLYFNRIKIDNNNNLIISYNPNFYNLSLIGYKEITLKIILNETDKEIIKKYCS</sequence>
<keyword evidence="3" id="KW-1185">Reference proteome</keyword>
<keyword evidence="1" id="KW-1133">Transmembrane helix</keyword>
<proteinExistence type="predicted"/>
<accession>A0ABY4BD31</accession>
<protein>
    <submittedName>
        <fullName evidence="2">Uncharacterized protein</fullName>
    </submittedName>
</protein>
<evidence type="ECO:0000313" key="2">
    <source>
        <dbReference type="EMBL" id="UOE37032.1"/>
    </source>
</evidence>
<feature type="transmembrane region" description="Helical" evidence="1">
    <location>
        <begin position="6"/>
        <end position="24"/>
    </location>
</feature>
<keyword evidence="1" id="KW-0812">Transmembrane</keyword>
<dbReference type="Proteomes" id="UP000831068">
    <property type="component" value="Chromosome"/>
</dbReference>
<organism evidence="2 3">
    <name type="scientific">Chryseobacterium oryzae</name>
    <dbReference type="NCBI Taxonomy" id="2929799"/>
    <lineage>
        <taxon>Bacteria</taxon>
        <taxon>Pseudomonadati</taxon>
        <taxon>Bacteroidota</taxon>
        <taxon>Flavobacteriia</taxon>
        <taxon>Flavobacteriales</taxon>
        <taxon>Weeksellaceae</taxon>
        <taxon>Chryseobacterium group</taxon>
        <taxon>Chryseobacterium</taxon>
    </lineage>
</organism>